<accession>A0A5S9IRF3</accession>
<dbReference type="OrthoDB" id="9788721at2"/>
<dbReference type="InterPro" id="IPR036249">
    <property type="entry name" value="Thioredoxin-like_sf"/>
</dbReference>
<dbReference type="KEGG" id="uam:UABAM_04168"/>
<sequence length="196" mass="21080">MKKFIILLLCVCSVALIAGEKAPEFTLTDANGKSHSLSDFKGKVVVLEWTNYRCPFVVKHYSGKNMQNLQEKYTKKGVVWLSICSSAPGKQGHMSAADAKKAVEKAGAKPTAYLIDADGKVGKAYGAKTTPHMFVVGADGNFLYKGAIDSIRSAKASDVAKAQNFVSQTLDAVMDKKGEVPASTKSYGCSVKYNKK</sequence>
<gene>
    <name evidence="3" type="ORF">UABAM_04168</name>
</gene>
<evidence type="ECO:0000313" key="3">
    <source>
        <dbReference type="EMBL" id="BBM85790.1"/>
    </source>
</evidence>
<evidence type="ECO:0000313" key="4">
    <source>
        <dbReference type="Proteomes" id="UP000326354"/>
    </source>
</evidence>
<evidence type="ECO:0000259" key="2">
    <source>
        <dbReference type="PROSITE" id="PS51352"/>
    </source>
</evidence>
<dbReference type="Pfam" id="PF08534">
    <property type="entry name" value="Redoxin"/>
    <property type="match status" value="1"/>
</dbReference>
<dbReference type="SUPFAM" id="SSF52833">
    <property type="entry name" value="Thioredoxin-like"/>
    <property type="match status" value="1"/>
</dbReference>
<organism evidence="3 4">
    <name type="scientific">Uabimicrobium amorphum</name>
    <dbReference type="NCBI Taxonomy" id="2596890"/>
    <lineage>
        <taxon>Bacteria</taxon>
        <taxon>Pseudomonadati</taxon>
        <taxon>Planctomycetota</taxon>
        <taxon>Candidatus Uabimicrobiia</taxon>
        <taxon>Candidatus Uabimicrobiales</taxon>
        <taxon>Candidatus Uabimicrobiaceae</taxon>
        <taxon>Candidatus Uabimicrobium</taxon>
    </lineage>
</organism>
<dbReference type="PROSITE" id="PS51352">
    <property type="entry name" value="THIOREDOXIN_2"/>
    <property type="match status" value="1"/>
</dbReference>
<keyword evidence="1" id="KW-0732">Signal</keyword>
<reference evidence="3 4" key="1">
    <citation type="submission" date="2019-08" db="EMBL/GenBank/DDBJ databases">
        <title>Complete genome sequence of Candidatus Uab amorphum.</title>
        <authorList>
            <person name="Shiratori T."/>
            <person name="Suzuki S."/>
            <person name="Kakizawa Y."/>
            <person name="Ishida K."/>
        </authorList>
    </citation>
    <scope>NUCLEOTIDE SEQUENCE [LARGE SCALE GENOMIC DNA]</scope>
    <source>
        <strain evidence="3 4">SRT547</strain>
    </source>
</reference>
<dbReference type="PANTHER" id="PTHR43640:SF1">
    <property type="entry name" value="THIOREDOXIN-DEPENDENT PEROXIREDOXIN"/>
    <property type="match status" value="1"/>
</dbReference>
<dbReference type="InterPro" id="IPR013766">
    <property type="entry name" value="Thioredoxin_domain"/>
</dbReference>
<dbReference type="EMBL" id="AP019860">
    <property type="protein sequence ID" value="BBM85790.1"/>
    <property type="molecule type" value="Genomic_DNA"/>
</dbReference>
<evidence type="ECO:0000256" key="1">
    <source>
        <dbReference type="SAM" id="SignalP"/>
    </source>
</evidence>
<dbReference type="Proteomes" id="UP000326354">
    <property type="component" value="Chromosome"/>
</dbReference>
<dbReference type="InterPro" id="IPR013740">
    <property type="entry name" value="Redoxin"/>
</dbReference>
<protein>
    <submittedName>
        <fullName evidence="3">Thioredoxin family protein</fullName>
    </submittedName>
</protein>
<dbReference type="RefSeq" id="WP_151969880.1">
    <property type="nucleotide sequence ID" value="NZ_AP019860.1"/>
</dbReference>
<dbReference type="GO" id="GO:0016491">
    <property type="term" value="F:oxidoreductase activity"/>
    <property type="evidence" value="ECO:0007669"/>
    <property type="project" value="InterPro"/>
</dbReference>
<name>A0A5S9IRF3_UABAM</name>
<keyword evidence="4" id="KW-1185">Reference proteome</keyword>
<dbReference type="AlphaFoldDB" id="A0A5S9IRF3"/>
<dbReference type="InterPro" id="IPR047262">
    <property type="entry name" value="PRX-like1"/>
</dbReference>
<feature type="signal peptide" evidence="1">
    <location>
        <begin position="1"/>
        <end position="18"/>
    </location>
</feature>
<dbReference type="Gene3D" id="3.40.30.10">
    <property type="entry name" value="Glutaredoxin"/>
    <property type="match status" value="1"/>
</dbReference>
<dbReference type="PANTHER" id="PTHR43640">
    <property type="entry name" value="OS07G0260300 PROTEIN"/>
    <property type="match status" value="1"/>
</dbReference>
<dbReference type="CDD" id="cd02969">
    <property type="entry name" value="PRX_like1"/>
    <property type="match status" value="1"/>
</dbReference>
<feature type="chain" id="PRO_5024916752" evidence="1">
    <location>
        <begin position="19"/>
        <end position="196"/>
    </location>
</feature>
<feature type="domain" description="Thioredoxin" evidence="2">
    <location>
        <begin position="16"/>
        <end position="153"/>
    </location>
</feature>
<proteinExistence type="predicted"/>